<dbReference type="EMBL" id="JAPDDP010000001">
    <property type="protein sequence ID" value="MDA0178729.1"/>
    <property type="molecule type" value="Genomic_DNA"/>
</dbReference>
<dbReference type="InterPro" id="IPR035948">
    <property type="entry name" value="YwqG-like_sf"/>
</dbReference>
<evidence type="ECO:0000313" key="1">
    <source>
        <dbReference type="EMBL" id="MDA0178729.1"/>
    </source>
</evidence>
<dbReference type="Proteomes" id="UP001147653">
    <property type="component" value="Unassembled WGS sequence"/>
</dbReference>
<keyword evidence="2" id="KW-1185">Reference proteome</keyword>
<reference evidence="1" key="1">
    <citation type="submission" date="2022-10" db="EMBL/GenBank/DDBJ databases">
        <title>The WGS of Solirubrobacter phytolaccae KCTC 29190.</title>
        <authorList>
            <person name="Jiang Z."/>
        </authorList>
    </citation>
    <scope>NUCLEOTIDE SEQUENCE</scope>
    <source>
        <strain evidence="1">KCTC 29190</strain>
    </source>
</reference>
<comment type="caution">
    <text evidence="1">The sequence shown here is derived from an EMBL/GenBank/DDBJ whole genome shotgun (WGS) entry which is preliminary data.</text>
</comment>
<dbReference type="Gene3D" id="2.30.320.10">
    <property type="entry name" value="YwqG-like"/>
    <property type="match status" value="1"/>
</dbReference>
<proteinExistence type="predicted"/>
<dbReference type="InterPro" id="IPR015315">
    <property type="entry name" value="DUF1963"/>
</dbReference>
<organism evidence="1 2">
    <name type="scientific">Solirubrobacter phytolaccae</name>
    <dbReference type="NCBI Taxonomy" id="1404360"/>
    <lineage>
        <taxon>Bacteria</taxon>
        <taxon>Bacillati</taxon>
        <taxon>Actinomycetota</taxon>
        <taxon>Thermoleophilia</taxon>
        <taxon>Solirubrobacterales</taxon>
        <taxon>Solirubrobacteraceae</taxon>
        <taxon>Solirubrobacter</taxon>
    </lineage>
</organism>
<dbReference type="RefSeq" id="WP_270022984.1">
    <property type="nucleotide sequence ID" value="NZ_JAPDDP010000001.1"/>
</dbReference>
<sequence length="557" mass="59506">MSGLVSGRAPVGATAATVIDDRGDEHRVPVVDGAYAVDLGDVGFSEPLVRFEDADGALVAAPLPDGPRTRVEDARDPCPVCAARAWVQLDDGLRCERCGFDAGALWGTMAKSVAVMPGDPIALAPGEESPGERRDRERREALAAALTFPVYAVPDCGAYLSSFDEDATYVSITHRAGEELDVVTGTHPEVARGDLRDQLTYRLDPPFDEDAQLSPAARQLSYDHADRLLRRRVARLPVRTRELLVDGAPVPFAFLALDEAWVARAELGGATVTIAALEVPPEQVTLGRLLDVTDPSAGTTVDAPPRDVTSRAGVERLIADCGLEAHRERILASIRPGYRLEEADDGPHRMGGLPDLAPGETWPLDEEGEPYTFVAQIDCSALPPLPTGFGAPAWDHGGALLRIFAAVEGAVEEFPAVVLACPADAPLTRASGEDLAYETEEQHAQAVPSLTTVLGYGSGADDEAREAFAALDQELKRGATFTNQLLGHARSPYDDDVRPGARWGGMEDEDPDQWWVLAMFNTAGFEVGDGHGLAFMVPAEDLAAGRYDRVVTEMSTG</sequence>
<dbReference type="SUPFAM" id="SSF103032">
    <property type="entry name" value="Hypothetical protein YwqG"/>
    <property type="match status" value="1"/>
</dbReference>
<dbReference type="AlphaFoldDB" id="A0A9X3S5B7"/>
<evidence type="ECO:0000313" key="2">
    <source>
        <dbReference type="Proteomes" id="UP001147653"/>
    </source>
</evidence>
<protein>
    <submittedName>
        <fullName evidence="1">DUF1963 domain-containing protein</fullName>
    </submittedName>
</protein>
<accession>A0A9X3S5B7</accession>
<dbReference type="Pfam" id="PF09234">
    <property type="entry name" value="DUF1963"/>
    <property type="match status" value="1"/>
</dbReference>
<gene>
    <name evidence="1" type="ORF">OJ997_00355</name>
</gene>
<name>A0A9X3S5B7_9ACTN</name>